<reference evidence="12 15" key="1">
    <citation type="submission" date="2016-11" db="EMBL/GenBank/DDBJ databases">
        <title>Whole genomes of Flavobacteriaceae.</title>
        <authorList>
            <person name="Stine C."/>
            <person name="Li C."/>
            <person name="Tadesse D."/>
        </authorList>
    </citation>
    <scope>NUCLEOTIDE SEQUENCE [LARGE SCALE GENOMIC DNA]</scope>
    <source>
        <strain evidence="12 15">DSM 21068</strain>
    </source>
</reference>
<reference evidence="14" key="3">
    <citation type="submission" date="2017-01" db="EMBL/GenBank/DDBJ databases">
        <authorList>
            <person name="Varghese N."/>
            <person name="Submissions S."/>
        </authorList>
    </citation>
    <scope>NUCLEOTIDE SEQUENCE [LARGE SCALE GENOMIC DNA]</scope>
    <source>
        <strain evidence="14">DSM 21068</strain>
    </source>
</reference>
<evidence type="ECO:0000256" key="6">
    <source>
        <dbReference type="ARBA" id="ARBA00022840"/>
    </source>
</evidence>
<keyword evidence="6 11" id="KW-0067">ATP-binding</keyword>
<accession>A0A1N7KGW8</accession>
<evidence type="ECO:0000313" key="14">
    <source>
        <dbReference type="Proteomes" id="UP000186246"/>
    </source>
</evidence>
<evidence type="ECO:0000256" key="3">
    <source>
        <dbReference type="ARBA" id="ARBA00022538"/>
    </source>
</evidence>
<evidence type="ECO:0000256" key="5">
    <source>
        <dbReference type="ARBA" id="ARBA00022741"/>
    </source>
</evidence>
<dbReference type="Proteomes" id="UP000238314">
    <property type="component" value="Unassembled WGS sequence"/>
</dbReference>
<dbReference type="EMBL" id="FTOJ01000001">
    <property type="protein sequence ID" value="SIS60720.1"/>
    <property type="molecule type" value="Genomic_DNA"/>
</dbReference>
<dbReference type="PANTHER" id="PTHR30042:SF2">
    <property type="entry name" value="POTASSIUM-TRANSPORTING ATPASE KDPC SUBUNIT"/>
    <property type="match status" value="1"/>
</dbReference>
<dbReference type="NCBIfam" id="NF010606">
    <property type="entry name" value="PRK14002.1"/>
    <property type="match status" value="1"/>
</dbReference>
<keyword evidence="7 11" id="KW-0630">Potassium</keyword>
<comment type="subunit">
    <text evidence="11">The system is composed of three essential subunits: KdpA, KdpB and KdpC.</text>
</comment>
<dbReference type="GO" id="GO:0008556">
    <property type="term" value="F:P-type potassium transmembrane transporter activity"/>
    <property type="evidence" value="ECO:0007669"/>
    <property type="project" value="InterPro"/>
</dbReference>
<proteinExistence type="inferred from homology"/>
<dbReference type="EMBL" id="MUGO01000003">
    <property type="protein sequence ID" value="PQA96309.1"/>
    <property type="molecule type" value="Genomic_DNA"/>
</dbReference>
<dbReference type="GO" id="GO:0005886">
    <property type="term" value="C:plasma membrane"/>
    <property type="evidence" value="ECO:0007669"/>
    <property type="project" value="UniProtKB-SubCell"/>
</dbReference>
<evidence type="ECO:0000256" key="10">
    <source>
        <dbReference type="ARBA" id="ARBA00023136"/>
    </source>
</evidence>
<dbReference type="Pfam" id="PF02669">
    <property type="entry name" value="KdpC"/>
    <property type="match status" value="1"/>
</dbReference>
<evidence type="ECO:0000256" key="7">
    <source>
        <dbReference type="ARBA" id="ARBA00022958"/>
    </source>
</evidence>
<evidence type="ECO:0000313" key="15">
    <source>
        <dbReference type="Proteomes" id="UP000238314"/>
    </source>
</evidence>
<dbReference type="STRING" id="551459.SAMN05421796_101540"/>
<keyword evidence="4 11" id="KW-0812">Transmembrane</keyword>
<keyword evidence="1 11" id="KW-0813">Transport</keyword>
<organism evidence="13 14">
    <name type="scientific">Chryseobacterium piscicola</name>
    <dbReference type="NCBI Taxonomy" id="551459"/>
    <lineage>
        <taxon>Bacteria</taxon>
        <taxon>Pseudomonadati</taxon>
        <taxon>Bacteroidota</taxon>
        <taxon>Flavobacteriia</taxon>
        <taxon>Flavobacteriales</taxon>
        <taxon>Weeksellaceae</taxon>
        <taxon>Chryseobacterium group</taxon>
        <taxon>Chryseobacterium</taxon>
    </lineage>
</organism>
<dbReference type="OrthoDB" id="9809491at2"/>
<evidence type="ECO:0000256" key="11">
    <source>
        <dbReference type="HAMAP-Rule" id="MF_00276"/>
    </source>
</evidence>
<keyword evidence="9 11" id="KW-0406">Ion transport</keyword>
<dbReference type="NCBIfam" id="NF001454">
    <property type="entry name" value="PRK00315.1"/>
    <property type="match status" value="1"/>
</dbReference>
<protein>
    <recommendedName>
        <fullName evidence="11">Potassium-transporting ATPase KdpC subunit</fullName>
    </recommendedName>
    <alternativeName>
        <fullName evidence="11">ATP phosphohydrolase [potassium-transporting] C chain</fullName>
    </alternativeName>
    <alternativeName>
        <fullName evidence="11">Potassium-binding and translocating subunit C</fullName>
    </alternativeName>
    <alternativeName>
        <fullName evidence="11">Potassium-translocating ATPase C chain</fullName>
    </alternativeName>
</protein>
<evidence type="ECO:0000313" key="12">
    <source>
        <dbReference type="EMBL" id="PQA96309.1"/>
    </source>
</evidence>
<keyword evidence="3 11" id="KW-0633">Potassium transport</keyword>
<dbReference type="InterPro" id="IPR003820">
    <property type="entry name" value="KdpC"/>
</dbReference>
<evidence type="ECO:0000256" key="9">
    <source>
        <dbReference type="ARBA" id="ARBA00023065"/>
    </source>
</evidence>
<evidence type="ECO:0000256" key="1">
    <source>
        <dbReference type="ARBA" id="ARBA00022448"/>
    </source>
</evidence>
<name>A0A1N7KGW8_9FLAO</name>
<dbReference type="GO" id="GO:0005524">
    <property type="term" value="F:ATP binding"/>
    <property type="evidence" value="ECO:0007669"/>
    <property type="project" value="UniProtKB-UniRule"/>
</dbReference>
<gene>
    <name evidence="11" type="primary">kdpC</name>
    <name evidence="12" type="ORF">B0A70_04070</name>
    <name evidence="13" type="ORF">SAMN05421796_101540</name>
</gene>
<reference evidence="13" key="2">
    <citation type="submission" date="2017-01" db="EMBL/GenBank/DDBJ databases">
        <authorList>
            <person name="Mah S.A."/>
            <person name="Swanson W.J."/>
            <person name="Moy G.W."/>
            <person name="Vacquier V.D."/>
        </authorList>
    </citation>
    <scope>NUCLEOTIDE SEQUENCE [LARGE SCALE GENOMIC DNA]</scope>
    <source>
        <strain evidence="13">DSM 21068</strain>
    </source>
</reference>
<dbReference type="AlphaFoldDB" id="A0A1N7KGW8"/>
<evidence type="ECO:0000313" key="13">
    <source>
        <dbReference type="EMBL" id="SIS60720.1"/>
    </source>
</evidence>
<keyword evidence="8 11" id="KW-1133">Transmembrane helix</keyword>
<keyword evidence="10 11" id="KW-0472">Membrane</keyword>
<comment type="similarity">
    <text evidence="11">Belongs to the KdpC family.</text>
</comment>
<dbReference type="PIRSF" id="PIRSF001296">
    <property type="entry name" value="K_ATPase_KdpC"/>
    <property type="match status" value="1"/>
</dbReference>
<evidence type="ECO:0000256" key="8">
    <source>
        <dbReference type="ARBA" id="ARBA00022989"/>
    </source>
</evidence>
<dbReference type="PANTHER" id="PTHR30042">
    <property type="entry name" value="POTASSIUM-TRANSPORTING ATPASE C CHAIN"/>
    <property type="match status" value="1"/>
</dbReference>
<keyword evidence="5 11" id="KW-0547">Nucleotide-binding</keyword>
<keyword evidence="2 11" id="KW-1003">Cell membrane</keyword>
<dbReference type="HAMAP" id="MF_00276">
    <property type="entry name" value="KdpC"/>
    <property type="match status" value="1"/>
</dbReference>
<dbReference type="RefSeq" id="WP_076449509.1">
    <property type="nucleotide sequence ID" value="NZ_FTOJ01000001.1"/>
</dbReference>
<keyword evidence="15" id="KW-1185">Reference proteome</keyword>
<dbReference type="NCBIfam" id="TIGR00681">
    <property type="entry name" value="kdpC"/>
    <property type="match status" value="1"/>
</dbReference>
<comment type="function">
    <text evidence="11">Part of the high-affinity ATP-driven potassium transport (or Kdp) system, which catalyzes the hydrolysis of ATP coupled with the electrogenic transport of potassium into the cytoplasm. This subunit acts as a catalytic chaperone that increases the ATP-binding affinity of the ATP-hydrolyzing subunit KdpB by the formation of a transient KdpB/KdpC/ATP ternary complex.</text>
</comment>
<sequence length="188" mass="20509">MKNHILPAIKLTALCIVLLAIVYPISIWAIAQLSPNKGKGDLIEHHNKTYYSNIGQSFTTDQYFNSRPSAVDYNAAGSGGTNKAPSNEEYLKQIQARVDTILLKNPGIKKSDIPADLVTASGSGLDPNFSVQAAKIQVKRIAKIRNMDEVKINDLIAQQTEKPLIGLFGPEKINVLKLNIALDQLSGK</sequence>
<evidence type="ECO:0000256" key="2">
    <source>
        <dbReference type="ARBA" id="ARBA00022475"/>
    </source>
</evidence>
<dbReference type="Proteomes" id="UP000186246">
    <property type="component" value="Unassembled WGS sequence"/>
</dbReference>
<comment type="subcellular location">
    <subcellularLocation>
        <location evidence="11">Cell membrane</location>
        <topology evidence="11">Single-pass membrane protein</topology>
    </subcellularLocation>
</comment>
<evidence type="ECO:0000256" key="4">
    <source>
        <dbReference type="ARBA" id="ARBA00022692"/>
    </source>
</evidence>